<feature type="repeat" description="PPR" evidence="2">
    <location>
        <begin position="39"/>
        <end position="69"/>
    </location>
</feature>
<keyword evidence="1" id="KW-0677">Repeat</keyword>
<gene>
    <name evidence="3" type="ORF">E3N88_39455</name>
</gene>
<dbReference type="OrthoDB" id="185373at2759"/>
<evidence type="ECO:0000256" key="1">
    <source>
        <dbReference type="ARBA" id="ARBA00022737"/>
    </source>
</evidence>
<dbReference type="InterPro" id="IPR002885">
    <property type="entry name" value="PPR_rpt"/>
</dbReference>
<dbReference type="Gene3D" id="1.25.40.10">
    <property type="entry name" value="Tetratricopeptide repeat domain"/>
    <property type="match status" value="5"/>
</dbReference>
<feature type="repeat" description="PPR" evidence="2">
    <location>
        <begin position="212"/>
        <end position="246"/>
    </location>
</feature>
<evidence type="ECO:0008006" key="5">
    <source>
        <dbReference type="Google" id="ProtNLM"/>
    </source>
</evidence>
<evidence type="ECO:0000313" key="4">
    <source>
        <dbReference type="Proteomes" id="UP000326396"/>
    </source>
</evidence>
<name>A0A5N6LWU7_9ASTR</name>
<dbReference type="PROSITE" id="PS51375">
    <property type="entry name" value="PPR"/>
    <property type="match status" value="12"/>
</dbReference>
<protein>
    <recommendedName>
        <fullName evidence="5">Pentacotripeptide-repeat region of PRORP domain-containing protein</fullName>
    </recommendedName>
</protein>
<feature type="repeat" description="PPR" evidence="2">
    <location>
        <begin position="343"/>
        <end position="379"/>
    </location>
</feature>
<feature type="repeat" description="PPR" evidence="2">
    <location>
        <begin position="415"/>
        <end position="449"/>
    </location>
</feature>
<dbReference type="PANTHER" id="PTHR47942">
    <property type="entry name" value="TETRATRICOPEPTIDE REPEAT (TPR)-LIKE SUPERFAMILY PROTEIN-RELATED"/>
    <property type="match status" value="1"/>
</dbReference>
<feature type="repeat" description="PPR" evidence="2">
    <location>
        <begin position="110"/>
        <end position="144"/>
    </location>
</feature>
<dbReference type="Pfam" id="PF13041">
    <property type="entry name" value="PPR_2"/>
    <property type="match status" value="4"/>
</dbReference>
<proteinExistence type="predicted"/>
<dbReference type="PANTHER" id="PTHR47942:SF41">
    <property type="entry name" value="OS05G0548600 PROTEIN"/>
    <property type="match status" value="1"/>
</dbReference>
<dbReference type="InterPro" id="IPR051222">
    <property type="entry name" value="PPR/CCM1_RNA-binding"/>
</dbReference>
<feature type="repeat" description="PPR" evidence="2">
    <location>
        <begin position="485"/>
        <end position="519"/>
    </location>
</feature>
<dbReference type="Pfam" id="PF12854">
    <property type="entry name" value="PPR_1"/>
    <property type="match status" value="2"/>
</dbReference>
<feature type="repeat" description="PPR" evidence="2">
    <location>
        <begin position="450"/>
        <end position="484"/>
    </location>
</feature>
<feature type="repeat" description="PPR" evidence="2">
    <location>
        <begin position="308"/>
        <end position="342"/>
    </location>
</feature>
<dbReference type="NCBIfam" id="TIGR00756">
    <property type="entry name" value="PPR"/>
    <property type="match status" value="13"/>
</dbReference>
<accession>A0A5N6LWU7</accession>
<feature type="repeat" description="PPR" evidence="2">
    <location>
        <begin position="247"/>
        <end position="281"/>
    </location>
</feature>
<feature type="repeat" description="PPR" evidence="2">
    <location>
        <begin position="75"/>
        <end position="109"/>
    </location>
</feature>
<keyword evidence="4" id="KW-1185">Reference proteome</keyword>
<evidence type="ECO:0000313" key="3">
    <source>
        <dbReference type="EMBL" id="KAD2806078.1"/>
    </source>
</evidence>
<dbReference type="AlphaFoldDB" id="A0A5N6LWU7"/>
<dbReference type="Proteomes" id="UP000326396">
    <property type="component" value="Linkage Group LG8"/>
</dbReference>
<dbReference type="InterPro" id="IPR011990">
    <property type="entry name" value="TPR-like_helical_dom_sf"/>
</dbReference>
<dbReference type="EMBL" id="SZYD01000018">
    <property type="protein sequence ID" value="KAD2806078.1"/>
    <property type="molecule type" value="Genomic_DNA"/>
</dbReference>
<dbReference type="Pfam" id="PF01535">
    <property type="entry name" value="PPR"/>
    <property type="match status" value="4"/>
</dbReference>
<sequence>MNHNLLTKHVVAVLKYQKDPIRALEIFNSVKNKDGFNHNLTTYKCMIENLANHGQFEAMEAVFTQMRSDVDNSLLEGAYLSAMKSYGRSGKIQEAINVFERMDFYSCEPGVHSYNSIMNILVEYGYFDQAHKVYMRMKDKGIVPDVCTFTIRIKSFCRRKRSFAALRLLKNMFCELNSIAYCTVIGGFYEEGNQNDAYKLFDEMLERSIFPNVVTFNKLIHTLCKKGDVQESERLFGKVLKRGISPNVFTFNIFIKGLCKTKRITEAARMLDCADRDSLTPDVVTFNTLIYGLCKNSKVVEAERCRPDIWTYNLLIDGLCKMGCMSDAYSLLNDALAKGFVPDVYTFNTMIDGYCKQLKMNPAIEIMINMEMEKVGVTPDEVIYGTLLNGFCENGDLVGAYDLFQEKNKNNISHTTPAFNIMIKAFSEKLKMDLAQKLFDEMPGHGCPPDDFTFRCMINGFCKMGDVDAGHKFLLEKIKHGFIPTLATFGQVLNCLCVKHRVKEAVDIIHIMVQKEIVPDSVSTIFEADKRVVAAPKIVVEDLLRKSHITYYAYELLYDGVRNKKLVKKKVPTKIT</sequence>
<evidence type="ECO:0000256" key="2">
    <source>
        <dbReference type="PROSITE-ProRule" id="PRU00708"/>
    </source>
</evidence>
<reference evidence="3 4" key="1">
    <citation type="submission" date="2019-05" db="EMBL/GenBank/DDBJ databases">
        <title>Mikania micrantha, genome provides insights into the molecular mechanism of rapid growth.</title>
        <authorList>
            <person name="Liu B."/>
        </authorList>
    </citation>
    <scope>NUCLEOTIDE SEQUENCE [LARGE SCALE GENOMIC DNA]</scope>
    <source>
        <strain evidence="3">NLD-2019</strain>
        <tissue evidence="3">Leaf</tissue>
    </source>
</reference>
<feature type="repeat" description="PPR" evidence="2">
    <location>
        <begin position="177"/>
        <end position="211"/>
    </location>
</feature>
<comment type="caution">
    <text evidence="3">The sequence shown here is derived from an EMBL/GenBank/DDBJ whole genome shotgun (WGS) entry which is preliminary data.</text>
</comment>
<feature type="repeat" description="PPR" evidence="2">
    <location>
        <begin position="380"/>
        <end position="414"/>
    </location>
</feature>
<organism evidence="3 4">
    <name type="scientific">Mikania micrantha</name>
    <name type="common">bitter vine</name>
    <dbReference type="NCBI Taxonomy" id="192012"/>
    <lineage>
        <taxon>Eukaryota</taxon>
        <taxon>Viridiplantae</taxon>
        <taxon>Streptophyta</taxon>
        <taxon>Embryophyta</taxon>
        <taxon>Tracheophyta</taxon>
        <taxon>Spermatophyta</taxon>
        <taxon>Magnoliopsida</taxon>
        <taxon>eudicotyledons</taxon>
        <taxon>Gunneridae</taxon>
        <taxon>Pentapetalae</taxon>
        <taxon>asterids</taxon>
        <taxon>campanulids</taxon>
        <taxon>Asterales</taxon>
        <taxon>Asteraceae</taxon>
        <taxon>Asteroideae</taxon>
        <taxon>Heliantheae alliance</taxon>
        <taxon>Eupatorieae</taxon>
        <taxon>Mikania</taxon>
    </lineage>
</organism>